<dbReference type="Proteomes" id="UP000494256">
    <property type="component" value="Unassembled WGS sequence"/>
</dbReference>
<dbReference type="InterPro" id="IPR015943">
    <property type="entry name" value="WD40/YVTN_repeat-like_dom_sf"/>
</dbReference>
<dbReference type="EMBL" id="CADEBD010000290">
    <property type="protein sequence ID" value="CAB3232507.1"/>
    <property type="molecule type" value="Genomic_DNA"/>
</dbReference>
<dbReference type="SUPFAM" id="SSF101898">
    <property type="entry name" value="NHL repeat"/>
    <property type="match status" value="1"/>
</dbReference>
<accession>A0A8S0ZI74</accession>
<proteinExistence type="predicted"/>
<sequence length="610" mass="71979">MIKYFLVVQILVKLKTTEPAPCDGLIFRNEYYDKHTLFEGLGRPNNLVMHKPSGNLFFSHTIQNGSHVDFGIMICHIERKMCRDVPGVAGGYAITWDRGNNYIFFGGHDGIYVYNFLTNSVKYFAEKGKSIWGLFARRNFYYIRYPSQKLYVYKRKKFTMVPEASKMEIDNFFVTQQFAIYFSNKTGLYKVQKPRLKPFVLRLGINVRQITYDVYGDIYFCTSDGIYMAEKRRRKLRKVANINDMFGMTFHKAGNSEKTRRKNYEVIYSDKNNIYILLPSARAKICMNSTIKATNHMPPFTYIWTFLLLLSSATPEHDTQSVIECDGLFFRDVYYDKHILFESHEKPYNLFFDRFTGELLFSHTIQRGREINFQIMTCNVKKEICRSIDGVPGGYAIGYDRLHDEFYMGGHQGLYRYNIETHQVRYFAERGKSVWGIFIRRNFYYIQHPSQQLYVYKKKTFRKVPETIGIEIDNFFITRNFVVYFSNKTGLFKAKINKREKKPYILAKEIEIRQITEDLYGFVYFCASDGIYVEDLNNKSIKRIANIDQLFSITFMDHFYLSPKKEFNQLVYSDKYAIYVLTHNNHSSMCAKLYRTSGIHKPVKLVKVVL</sequence>
<organism evidence="1 2">
    <name type="scientific">Arctia plantaginis</name>
    <name type="common">Wood tiger moth</name>
    <name type="synonym">Phalaena plantaginis</name>
    <dbReference type="NCBI Taxonomy" id="874455"/>
    <lineage>
        <taxon>Eukaryota</taxon>
        <taxon>Metazoa</taxon>
        <taxon>Ecdysozoa</taxon>
        <taxon>Arthropoda</taxon>
        <taxon>Hexapoda</taxon>
        <taxon>Insecta</taxon>
        <taxon>Pterygota</taxon>
        <taxon>Neoptera</taxon>
        <taxon>Endopterygota</taxon>
        <taxon>Lepidoptera</taxon>
        <taxon>Glossata</taxon>
        <taxon>Ditrysia</taxon>
        <taxon>Noctuoidea</taxon>
        <taxon>Erebidae</taxon>
        <taxon>Arctiinae</taxon>
        <taxon>Arctia</taxon>
    </lineage>
</organism>
<protein>
    <submittedName>
        <fullName evidence="1">Uncharacterized protein</fullName>
    </submittedName>
</protein>
<comment type="caution">
    <text evidence="1">The sequence shown here is derived from an EMBL/GenBank/DDBJ whole genome shotgun (WGS) entry which is preliminary data.</text>
</comment>
<dbReference type="SUPFAM" id="SSF69304">
    <property type="entry name" value="Tricorn protease N-terminal domain"/>
    <property type="match status" value="1"/>
</dbReference>
<dbReference type="Gene3D" id="2.130.10.10">
    <property type="entry name" value="YVTN repeat-like/Quinoprotein amine dehydrogenase"/>
    <property type="match status" value="2"/>
</dbReference>
<evidence type="ECO:0000313" key="2">
    <source>
        <dbReference type="Proteomes" id="UP000494256"/>
    </source>
</evidence>
<name>A0A8S0ZI74_ARCPL</name>
<evidence type="ECO:0000313" key="1">
    <source>
        <dbReference type="EMBL" id="CAB3232507.1"/>
    </source>
</evidence>
<reference evidence="1 2" key="1">
    <citation type="submission" date="2020-04" db="EMBL/GenBank/DDBJ databases">
        <authorList>
            <person name="Wallbank WR R."/>
            <person name="Pardo Diaz C."/>
            <person name="Kozak K."/>
            <person name="Martin S."/>
            <person name="Jiggins C."/>
            <person name="Moest M."/>
            <person name="Warren A I."/>
            <person name="Byers J.R.P. K."/>
            <person name="Montejo-Kovacevich G."/>
            <person name="Yen C E."/>
        </authorList>
    </citation>
    <scope>NUCLEOTIDE SEQUENCE [LARGE SCALE GENOMIC DNA]</scope>
</reference>
<dbReference type="AlphaFoldDB" id="A0A8S0ZI74"/>
<gene>
    <name evidence="1" type="ORF">APLA_LOCUS5706</name>
</gene>